<reference evidence="5" key="1">
    <citation type="journal article" date="2009" name="Rice">
        <title>De Novo Next Generation Sequencing of Plant Genomes.</title>
        <authorList>
            <person name="Rounsley S."/>
            <person name="Marri P.R."/>
            <person name="Yu Y."/>
            <person name="He R."/>
            <person name="Sisneros N."/>
            <person name="Goicoechea J.L."/>
            <person name="Lee S.J."/>
            <person name="Angelova A."/>
            <person name="Kudrna D."/>
            <person name="Luo M."/>
            <person name="Affourtit J."/>
            <person name="Desany B."/>
            <person name="Knight J."/>
            <person name="Niazi F."/>
            <person name="Egholm M."/>
            <person name="Wing R.A."/>
        </authorList>
    </citation>
    <scope>NUCLEOTIDE SEQUENCE [LARGE SCALE GENOMIC DNA]</scope>
    <source>
        <strain evidence="5">cv. IRGC 105608</strain>
    </source>
</reference>
<dbReference type="InterPro" id="IPR013210">
    <property type="entry name" value="LRR_N_plant-typ"/>
</dbReference>
<feature type="domain" description="Leucine-rich repeat-containing N-terminal plant-type" evidence="4">
    <location>
        <begin position="2"/>
        <end position="34"/>
    </location>
</feature>
<evidence type="ECO:0000259" key="4">
    <source>
        <dbReference type="Pfam" id="PF08263"/>
    </source>
</evidence>
<feature type="region of interest" description="Disordered" evidence="3">
    <location>
        <begin position="41"/>
        <end position="79"/>
    </location>
</feature>
<feature type="compositionally biased region" description="Pro residues" evidence="3">
    <location>
        <begin position="54"/>
        <end position="70"/>
    </location>
</feature>
<evidence type="ECO:0000256" key="2">
    <source>
        <dbReference type="ARBA" id="ARBA00022737"/>
    </source>
</evidence>
<dbReference type="Pfam" id="PF08263">
    <property type="entry name" value="LRRNT_2"/>
    <property type="match status" value="1"/>
</dbReference>
<dbReference type="InterPro" id="IPR032675">
    <property type="entry name" value="LRR_dom_sf"/>
</dbReference>
<dbReference type="Gramene" id="OBART02G12200.1">
    <property type="protein sequence ID" value="OBART02G12200.1"/>
    <property type="gene ID" value="OBART02G12200"/>
</dbReference>
<dbReference type="HOGENOM" id="CLU_2240691_0_0_1"/>
<dbReference type="AlphaFoldDB" id="A0A0D3F3L5"/>
<protein>
    <recommendedName>
        <fullName evidence="4">Leucine-rich repeat-containing N-terminal plant-type domain-containing protein</fullName>
    </recommendedName>
</protein>
<sequence length="105" mass="10865">MLLQWKSGLDGQSACLDSWSKNTSPCNWNGVDCSISNESDAVLIGGSGGDKPGRPLPPPSSSASPPPKLSRPPDLCRPGRIWRGGGAAETASVVVAWMVTATTES</sequence>
<dbReference type="Gene3D" id="3.80.10.10">
    <property type="entry name" value="Ribonuclease Inhibitor"/>
    <property type="match status" value="1"/>
</dbReference>
<dbReference type="EnsemblPlants" id="OBART02G12200.1">
    <property type="protein sequence ID" value="OBART02G12200.1"/>
    <property type="gene ID" value="OBART02G12200"/>
</dbReference>
<dbReference type="Proteomes" id="UP000026960">
    <property type="component" value="Chromosome 2"/>
</dbReference>
<name>A0A0D3F3L5_9ORYZ</name>
<keyword evidence="1" id="KW-0433">Leucine-rich repeat</keyword>
<evidence type="ECO:0000313" key="5">
    <source>
        <dbReference type="EnsemblPlants" id="OBART02G12200.1"/>
    </source>
</evidence>
<keyword evidence="2" id="KW-0677">Repeat</keyword>
<accession>A0A0D3F3L5</accession>
<proteinExistence type="predicted"/>
<evidence type="ECO:0000313" key="6">
    <source>
        <dbReference type="Proteomes" id="UP000026960"/>
    </source>
</evidence>
<evidence type="ECO:0000256" key="1">
    <source>
        <dbReference type="ARBA" id="ARBA00022614"/>
    </source>
</evidence>
<keyword evidence="6" id="KW-1185">Reference proteome</keyword>
<organism evidence="5">
    <name type="scientific">Oryza barthii</name>
    <dbReference type="NCBI Taxonomy" id="65489"/>
    <lineage>
        <taxon>Eukaryota</taxon>
        <taxon>Viridiplantae</taxon>
        <taxon>Streptophyta</taxon>
        <taxon>Embryophyta</taxon>
        <taxon>Tracheophyta</taxon>
        <taxon>Spermatophyta</taxon>
        <taxon>Magnoliopsida</taxon>
        <taxon>Liliopsida</taxon>
        <taxon>Poales</taxon>
        <taxon>Poaceae</taxon>
        <taxon>BOP clade</taxon>
        <taxon>Oryzoideae</taxon>
        <taxon>Oryzeae</taxon>
        <taxon>Oryzinae</taxon>
        <taxon>Oryza</taxon>
    </lineage>
</organism>
<evidence type="ECO:0000256" key="3">
    <source>
        <dbReference type="SAM" id="MobiDB-lite"/>
    </source>
</evidence>
<reference evidence="5" key="2">
    <citation type="submission" date="2015-03" db="UniProtKB">
        <authorList>
            <consortium name="EnsemblPlants"/>
        </authorList>
    </citation>
    <scope>IDENTIFICATION</scope>
</reference>
<dbReference type="PaxDb" id="65489-OBART02G12200.1"/>